<evidence type="ECO:0000256" key="8">
    <source>
        <dbReference type="ARBA" id="ARBA00022759"/>
    </source>
</evidence>
<dbReference type="GO" id="GO:0004523">
    <property type="term" value="F:RNA-DNA hybrid ribonuclease activity"/>
    <property type="evidence" value="ECO:0007669"/>
    <property type="project" value="UniProtKB-EC"/>
</dbReference>
<dbReference type="EC" id="3.1.26.4" evidence="5"/>
<evidence type="ECO:0000256" key="4">
    <source>
        <dbReference type="ARBA" id="ARBA00011245"/>
    </source>
</evidence>
<dbReference type="PROSITE" id="PS50879">
    <property type="entry name" value="RNASE_H_1"/>
    <property type="match status" value="1"/>
</dbReference>
<comment type="catalytic activity">
    <reaction evidence="1">
        <text>Endonucleolytic cleavage to 5'-phosphomonoester.</text>
        <dbReference type="EC" id="3.1.26.4"/>
    </reaction>
</comment>
<evidence type="ECO:0000256" key="6">
    <source>
        <dbReference type="ARBA" id="ARBA00022722"/>
    </source>
</evidence>
<dbReference type="InterPro" id="IPR036397">
    <property type="entry name" value="RNaseH_sf"/>
</dbReference>
<feature type="domain" description="RNase H type-1" evidence="11">
    <location>
        <begin position="3"/>
        <end position="132"/>
    </location>
</feature>
<dbReference type="Pfam" id="PF00075">
    <property type="entry name" value="RNase_H"/>
    <property type="match status" value="1"/>
</dbReference>
<evidence type="ECO:0000313" key="13">
    <source>
        <dbReference type="Proteomes" id="UP000886881"/>
    </source>
</evidence>
<reference evidence="12" key="2">
    <citation type="journal article" date="2021" name="PeerJ">
        <title>Extensive microbial diversity within the chicken gut microbiome revealed by metagenomics and culture.</title>
        <authorList>
            <person name="Gilroy R."/>
            <person name="Ravi A."/>
            <person name="Getino M."/>
            <person name="Pursley I."/>
            <person name="Horton D.L."/>
            <person name="Alikhan N.F."/>
            <person name="Baker D."/>
            <person name="Gharbi K."/>
            <person name="Hall N."/>
            <person name="Watson M."/>
            <person name="Adriaenssens E.M."/>
            <person name="Foster-Nyarko E."/>
            <person name="Jarju S."/>
            <person name="Secka A."/>
            <person name="Antonio M."/>
            <person name="Oren A."/>
            <person name="Chaudhuri R.R."/>
            <person name="La Ragione R."/>
            <person name="Hildebrand F."/>
            <person name="Pallen M.J."/>
        </authorList>
    </citation>
    <scope>NUCLEOTIDE SEQUENCE</scope>
    <source>
        <strain evidence="12">ChiHecec2B26-709</strain>
    </source>
</reference>
<evidence type="ECO:0000256" key="5">
    <source>
        <dbReference type="ARBA" id="ARBA00012180"/>
    </source>
</evidence>
<keyword evidence="6" id="KW-0540">Nuclease</keyword>
<keyword evidence="10" id="KW-0460">Magnesium</keyword>
<dbReference type="Gene3D" id="3.30.420.10">
    <property type="entry name" value="Ribonuclease H-like superfamily/Ribonuclease H"/>
    <property type="match status" value="1"/>
</dbReference>
<comment type="similarity">
    <text evidence="3">Belongs to the RNase H family.</text>
</comment>
<dbReference type="Proteomes" id="UP000886881">
    <property type="component" value="Unassembled WGS sequence"/>
</dbReference>
<dbReference type="GO" id="GO:0043137">
    <property type="term" value="P:DNA replication, removal of RNA primer"/>
    <property type="evidence" value="ECO:0007669"/>
    <property type="project" value="TreeGrafter"/>
</dbReference>
<dbReference type="PANTHER" id="PTHR10642:SF26">
    <property type="entry name" value="RIBONUCLEASE H1"/>
    <property type="match status" value="1"/>
</dbReference>
<dbReference type="InterPro" id="IPR050092">
    <property type="entry name" value="RNase_H"/>
</dbReference>
<evidence type="ECO:0000256" key="2">
    <source>
        <dbReference type="ARBA" id="ARBA00001946"/>
    </source>
</evidence>
<evidence type="ECO:0000256" key="1">
    <source>
        <dbReference type="ARBA" id="ARBA00000077"/>
    </source>
</evidence>
<dbReference type="InterPro" id="IPR012337">
    <property type="entry name" value="RNaseH-like_sf"/>
</dbReference>
<evidence type="ECO:0000256" key="7">
    <source>
        <dbReference type="ARBA" id="ARBA00022723"/>
    </source>
</evidence>
<dbReference type="GO" id="GO:0003676">
    <property type="term" value="F:nucleic acid binding"/>
    <property type="evidence" value="ECO:0007669"/>
    <property type="project" value="InterPro"/>
</dbReference>
<proteinExistence type="inferred from homology"/>
<dbReference type="CDD" id="cd09278">
    <property type="entry name" value="RNase_HI_prokaryote_like"/>
    <property type="match status" value="1"/>
</dbReference>
<dbReference type="InterPro" id="IPR002156">
    <property type="entry name" value="RNaseH_domain"/>
</dbReference>
<dbReference type="AlphaFoldDB" id="A0A9D1GNE5"/>
<accession>A0A9D1GNE5</accession>
<organism evidence="12 13">
    <name type="scientific">Candidatus Cryptobacteroides merdipullorum</name>
    <dbReference type="NCBI Taxonomy" id="2840771"/>
    <lineage>
        <taxon>Bacteria</taxon>
        <taxon>Pseudomonadati</taxon>
        <taxon>Bacteroidota</taxon>
        <taxon>Bacteroidia</taxon>
        <taxon>Bacteroidales</taxon>
        <taxon>Candidatus Cryptobacteroides</taxon>
    </lineage>
</organism>
<comment type="subunit">
    <text evidence="4">Monomer.</text>
</comment>
<evidence type="ECO:0000256" key="10">
    <source>
        <dbReference type="ARBA" id="ARBA00022842"/>
    </source>
</evidence>
<keyword evidence="9" id="KW-0378">Hydrolase</keyword>
<evidence type="ECO:0000259" key="11">
    <source>
        <dbReference type="PROSITE" id="PS50879"/>
    </source>
</evidence>
<dbReference type="GO" id="GO:0046872">
    <property type="term" value="F:metal ion binding"/>
    <property type="evidence" value="ECO:0007669"/>
    <property type="project" value="UniProtKB-KW"/>
</dbReference>
<reference evidence="12" key="1">
    <citation type="submission" date="2020-10" db="EMBL/GenBank/DDBJ databases">
        <authorList>
            <person name="Gilroy R."/>
        </authorList>
    </citation>
    <scope>NUCLEOTIDE SEQUENCE</scope>
    <source>
        <strain evidence="12">ChiHecec2B26-709</strain>
    </source>
</reference>
<protein>
    <recommendedName>
        <fullName evidence="5">ribonuclease H</fullName>
        <ecNumber evidence="5">3.1.26.4</ecNumber>
    </recommendedName>
</protein>
<sequence>MPTREPIYLYTDGASSGNPGPGGYGVVLVCGGLRKELSGGFALTTNNRMELLAVIKGLEAIRWKGADVRVFSDSTYVVNTITKNWKRKKNNDLWTRFDELSPDFKLSFNWIKGHAGHPENERCDRLAVEAYSAPDLPEDRGYLPESIFNENK</sequence>
<comment type="cofactor">
    <cofactor evidence="2">
        <name>Mg(2+)</name>
        <dbReference type="ChEBI" id="CHEBI:18420"/>
    </cofactor>
</comment>
<name>A0A9D1GNE5_9BACT</name>
<keyword evidence="8" id="KW-0255">Endonuclease</keyword>
<evidence type="ECO:0000313" key="12">
    <source>
        <dbReference type="EMBL" id="HIT46247.1"/>
    </source>
</evidence>
<dbReference type="InterPro" id="IPR022892">
    <property type="entry name" value="RNaseHI"/>
</dbReference>
<evidence type="ECO:0000256" key="3">
    <source>
        <dbReference type="ARBA" id="ARBA00005300"/>
    </source>
</evidence>
<gene>
    <name evidence="12" type="ORF">IAC35_00120</name>
</gene>
<comment type="caution">
    <text evidence="12">The sequence shown here is derived from an EMBL/GenBank/DDBJ whole genome shotgun (WGS) entry which is preliminary data.</text>
</comment>
<evidence type="ECO:0000256" key="9">
    <source>
        <dbReference type="ARBA" id="ARBA00022801"/>
    </source>
</evidence>
<dbReference type="EMBL" id="DVLC01000003">
    <property type="protein sequence ID" value="HIT46247.1"/>
    <property type="molecule type" value="Genomic_DNA"/>
</dbReference>
<keyword evidence="7" id="KW-0479">Metal-binding</keyword>
<dbReference type="SUPFAM" id="SSF53098">
    <property type="entry name" value="Ribonuclease H-like"/>
    <property type="match status" value="1"/>
</dbReference>
<dbReference type="PANTHER" id="PTHR10642">
    <property type="entry name" value="RIBONUCLEASE H1"/>
    <property type="match status" value="1"/>
</dbReference>